<dbReference type="RefSeq" id="WP_018662088.1">
    <property type="nucleotide sequence ID" value="NZ_HF952018.1"/>
</dbReference>
<reference evidence="2" key="1">
    <citation type="submission" date="2013-03" db="EMBL/GenBank/DDBJ databases">
        <title>Draft genome sequence of the hydrogen-ethanol-producing anaerobic alkalithermophilic Caloramator celere.</title>
        <authorList>
            <person name="Ciranna A."/>
            <person name="Larjo A."/>
            <person name="Kivisto A."/>
            <person name="Santala V."/>
            <person name="Roos C."/>
            <person name="Karp M."/>
        </authorList>
    </citation>
    <scope>NUCLEOTIDE SEQUENCE [LARGE SCALE GENOMIC DNA]</scope>
    <source>
        <strain evidence="2">DSM 8682</strain>
    </source>
</reference>
<dbReference type="eggNOG" id="ENOG503322G">
    <property type="taxonomic scope" value="Bacteria"/>
</dbReference>
<dbReference type="Pfam" id="PF09581">
    <property type="entry name" value="Spore_III_AF"/>
    <property type="match status" value="1"/>
</dbReference>
<proteinExistence type="predicted"/>
<keyword evidence="1" id="KW-0812">Transmembrane</keyword>
<evidence type="ECO:0000256" key="1">
    <source>
        <dbReference type="SAM" id="Phobius"/>
    </source>
</evidence>
<dbReference type="NCBIfam" id="TIGR02896">
    <property type="entry name" value="spore_III_AF"/>
    <property type="match status" value="1"/>
</dbReference>
<feature type="transmembrane region" description="Helical" evidence="1">
    <location>
        <begin position="37"/>
        <end position="55"/>
    </location>
</feature>
<name>R7RSE9_9CLOT</name>
<accession>R7RSE9</accession>
<protein>
    <submittedName>
        <fullName evidence="2">Stage III sporulation protein AF</fullName>
    </submittedName>
</protein>
<keyword evidence="1" id="KW-1133">Transmembrane helix</keyword>
<dbReference type="Proteomes" id="UP000014923">
    <property type="component" value="Unassembled WGS sequence"/>
</dbReference>
<comment type="caution">
    <text evidence="2">The sequence shown here is derived from an EMBL/GenBank/DDBJ whole genome shotgun (WGS) entry which is preliminary data.</text>
</comment>
<dbReference type="EMBL" id="CAVN010000095">
    <property type="protein sequence ID" value="CDF58213.1"/>
    <property type="molecule type" value="Genomic_DNA"/>
</dbReference>
<gene>
    <name evidence="2" type="ORF">TCEL_00259</name>
</gene>
<keyword evidence="3" id="KW-1185">Reference proteome</keyword>
<feature type="transmembrane region" description="Helical" evidence="1">
    <location>
        <begin position="7"/>
        <end position="25"/>
    </location>
</feature>
<sequence length="191" mass="22307">MINFLKEWITNIVVLIIFLSLVELILPDNSMRKYVRFVIGIIVIINILVPVFKLFDRRFSLEESISTYEKKYESYFENKNSLDMQSKMQEATINEFKNNLKQNIEKDILKNTGKKVLVVRLEVNEKFGADDFGKIKYIEVKKEQSSEIQPVEKIIIGSNNSNTVHVNKDKEILNYISKTYGISEENIAFVK</sequence>
<keyword evidence="1" id="KW-0472">Membrane</keyword>
<evidence type="ECO:0000313" key="2">
    <source>
        <dbReference type="EMBL" id="CDF58213.1"/>
    </source>
</evidence>
<dbReference type="HOGENOM" id="CLU_094201_1_0_9"/>
<evidence type="ECO:0000313" key="3">
    <source>
        <dbReference type="Proteomes" id="UP000014923"/>
    </source>
</evidence>
<dbReference type="AlphaFoldDB" id="R7RSE9"/>
<dbReference type="InterPro" id="IPR014245">
    <property type="entry name" value="Spore_III_AF"/>
</dbReference>
<organism evidence="2 3">
    <name type="scientific">Thermobrachium celere DSM 8682</name>
    <dbReference type="NCBI Taxonomy" id="941824"/>
    <lineage>
        <taxon>Bacteria</taxon>
        <taxon>Bacillati</taxon>
        <taxon>Bacillota</taxon>
        <taxon>Clostridia</taxon>
        <taxon>Eubacteriales</taxon>
        <taxon>Clostridiaceae</taxon>
        <taxon>Thermobrachium</taxon>
    </lineage>
</organism>